<protein>
    <submittedName>
        <fullName evidence="1">Uncharacterized protein</fullName>
    </submittedName>
</protein>
<organism evidence="1 2">
    <name type="scientific">Kitasatospora indigofera</name>
    <dbReference type="NCBI Taxonomy" id="67307"/>
    <lineage>
        <taxon>Bacteria</taxon>
        <taxon>Bacillati</taxon>
        <taxon>Actinomycetota</taxon>
        <taxon>Actinomycetes</taxon>
        <taxon>Kitasatosporales</taxon>
        <taxon>Streptomycetaceae</taxon>
        <taxon>Kitasatospora</taxon>
    </lineage>
</organism>
<dbReference type="EMBL" id="BNBO01000012">
    <property type="protein sequence ID" value="GHH69609.1"/>
    <property type="molecule type" value="Genomic_DNA"/>
</dbReference>
<accession>A0A919KR32</accession>
<name>A0A919KR32_9ACTN</name>
<proteinExistence type="predicted"/>
<dbReference type="Proteomes" id="UP000617734">
    <property type="component" value="Unassembled WGS sequence"/>
</dbReference>
<reference evidence="1" key="1">
    <citation type="journal article" date="2014" name="Int. J. Syst. Evol. Microbiol.">
        <title>Complete genome sequence of Corynebacterium casei LMG S-19264T (=DSM 44701T), isolated from a smear-ripened cheese.</title>
        <authorList>
            <consortium name="US DOE Joint Genome Institute (JGI-PGF)"/>
            <person name="Walter F."/>
            <person name="Albersmeier A."/>
            <person name="Kalinowski J."/>
            <person name="Ruckert C."/>
        </authorList>
    </citation>
    <scope>NUCLEOTIDE SEQUENCE</scope>
    <source>
        <strain evidence="1">JCM 4646</strain>
    </source>
</reference>
<comment type="caution">
    <text evidence="1">The sequence shown here is derived from an EMBL/GenBank/DDBJ whole genome shotgun (WGS) entry which is preliminary data.</text>
</comment>
<reference evidence="1" key="2">
    <citation type="submission" date="2020-09" db="EMBL/GenBank/DDBJ databases">
        <authorList>
            <person name="Sun Q."/>
            <person name="Ohkuma M."/>
        </authorList>
    </citation>
    <scope>NUCLEOTIDE SEQUENCE</scope>
    <source>
        <strain evidence="1">JCM 4646</strain>
    </source>
</reference>
<dbReference type="GeneID" id="95353286"/>
<evidence type="ECO:0000313" key="1">
    <source>
        <dbReference type="EMBL" id="GHH69609.1"/>
    </source>
</evidence>
<gene>
    <name evidence="1" type="ORF">GCM10018781_28360</name>
</gene>
<sequence>MATNDFATTEFQLVLLRRMADFHPDLVGQAVRRLGATRSDLREANKRRQALIRSSRLPHGARRYAAALGPPEAVIPRRLGDLDCAAQHWALPLRTGLRFEILLGPAGGPTAPLNEWLVRAPGLSTPTPRLLADLTPWSCVVADVAAAFPPAMPHEGSAPTRWELDFTAPDATGRPRPCTAEFSWGLLREVRLDDLGEAVPPSR</sequence>
<dbReference type="AlphaFoldDB" id="A0A919KR32"/>
<evidence type="ECO:0000313" key="2">
    <source>
        <dbReference type="Proteomes" id="UP000617734"/>
    </source>
</evidence>
<keyword evidence="2" id="KW-1185">Reference proteome</keyword>
<dbReference type="RefSeq" id="WP_190211164.1">
    <property type="nucleotide sequence ID" value="NZ_BNBO01000012.1"/>
</dbReference>